<dbReference type="InterPro" id="IPR016024">
    <property type="entry name" value="ARM-type_fold"/>
</dbReference>
<protein>
    <recommendedName>
        <fullName evidence="3">HEAT repeat domain-containing protein</fullName>
    </recommendedName>
</protein>
<keyword evidence="2" id="KW-1185">Reference proteome</keyword>
<sequence length="129" mass="14156">MSDSAKTIPELVAMLHNPDKNVRNAAAIELGSRGHDGFLAALPLLEDESWVVRYRACEIIGMTKVPEAYPVLLQTLHDPRDHVRYMAVKGLGLLGDVRALPEVVRMQQDENPFVRRIAGKIAGELSGSA</sequence>
<dbReference type="InterPro" id="IPR011989">
    <property type="entry name" value="ARM-like"/>
</dbReference>
<dbReference type="Gene3D" id="1.25.10.10">
    <property type="entry name" value="Leucine-rich Repeat Variant"/>
    <property type="match status" value="1"/>
</dbReference>
<dbReference type="RefSeq" id="WP_338094842.1">
    <property type="nucleotide sequence ID" value="NZ_JAWDKA010000009.1"/>
</dbReference>
<evidence type="ECO:0000313" key="1">
    <source>
        <dbReference type="EMBL" id="MDV0442421.1"/>
    </source>
</evidence>
<proteinExistence type="predicted"/>
<organism evidence="1 2">
    <name type="scientific">Methanorbis furvi</name>
    <dbReference type="NCBI Taxonomy" id="3028299"/>
    <lineage>
        <taxon>Archaea</taxon>
        <taxon>Methanobacteriati</taxon>
        <taxon>Methanobacteriota</taxon>
        <taxon>Stenosarchaea group</taxon>
        <taxon>Methanomicrobia</taxon>
        <taxon>Methanomicrobiales</taxon>
        <taxon>Methanocorpusculaceae</taxon>
        <taxon>Methanorbis</taxon>
    </lineage>
</organism>
<reference evidence="1" key="1">
    <citation type="submission" date="2023-06" db="EMBL/GenBank/DDBJ databases">
        <title>Genome sequence of Methancorpusculaceae sp. Ag1.</title>
        <authorList>
            <person name="Protasov E."/>
            <person name="Platt K."/>
            <person name="Poehlein A."/>
            <person name="Daniel R."/>
            <person name="Brune A."/>
        </authorList>
    </citation>
    <scope>NUCLEOTIDE SEQUENCE</scope>
    <source>
        <strain evidence="1">Ag1</strain>
    </source>
</reference>
<name>A0AAE4MDK5_9EURY</name>
<evidence type="ECO:0000313" key="2">
    <source>
        <dbReference type="Proteomes" id="UP001273136"/>
    </source>
</evidence>
<comment type="caution">
    <text evidence="1">The sequence shown here is derived from an EMBL/GenBank/DDBJ whole genome shotgun (WGS) entry which is preliminary data.</text>
</comment>
<evidence type="ECO:0008006" key="3">
    <source>
        <dbReference type="Google" id="ProtNLM"/>
    </source>
</evidence>
<dbReference type="InterPro" id="IPR021133">
    <property type="entry name" value="HEAT_type_2"/>
</dbReference>
<dbReference type="Pfam" id="PF13646">
    <property type="entry name" value="HEAT_2"/>
    <property type="match status" value="1"/>
</dbReference>
<dbReference type="Proteomes" id="UP001273136">
    <property type="component" value="Unassembled WGS sequence"/>
</dbReference>
<dbReference type="SMART" id="SM00567">
    <property type="entry name" value="EZ_HEAT"/>
    <property type="match status" value="2"/>
</dbReference>
<dbReference type="PROSITE" id="PS50077">
    <property type="entry name" value="HEAT_REPEAT"/>
    <property type="match status" value="1"/>
</dbReference>
<dbReference type="AlphaFoldDB" id="A0AAE4MDK5"/>
<dbReference type="InterPro" id="IPR004155">
    <property type="entry name" value="PBS_lyase_HEAT"/>
</dbReference>
<dbReference type="EMBL" id="JAWDKA010000009">
    <property type="protein sequence ID" value="MDV0442421.1"/>
    <property type="molecule type" value="Genomic_DNA"/>
</dbReference>
<dbReference type="SUPFAM" id="SSF48371">
    <property type="entry name" value="ARM repeat"/>
    <property type="match status" value="1"/>
</dbReference>
<gene>
    <name evidence="1" type="ORF">McpAg1_16630</name>
</gene>
<accession>A0AAE4MDK5</accession>